<keyword evidence="2" id="KW-0238">DNA-binding</keyword>
<dbReference type="InterPro" id="IPR050109">
    <property type="entry name" value="HTH-type_TetR-like_transc_reg"/>
</dbReference>
<keyword evidence="5" id="KW-1185">Reference proteome</keyword>
<accession>A0A5C4VC46</accession>
<evidence type="ECO:0000256" key="2">
    <source>
        <dbReference type="ARBA" id="ARBA00023125"/>
    </source>
</evidence>
<dbReference type="InterPro" id="IPR001647">
    <property type="entry name" value="HTH_TetR"/>
</dbReference>
<dbReference type="PROSITE" id="PS50977">
    <property type="entry name" value="HTH_TETR_2"/>
    <property type="match status" value="1"/>
</dbReference>
<comment type="caution">
    <text evidence="4">The sequence shown here is derived from an EMBL/GenBank/DDBJ whole genome shotgun (WGS) entry which is preliminary data.</text>
</comment>
<dbReference type="Pfam" id="PF16859">
    <property type="entry name" value="TetR_C_11"/>
    <property type="match status" value="1"/>
</dbReference>
<gene>
    <name evidence="4" type="ORF">FH608_031895</name>
</gene>
<dbReference type="PANTHER" id="PTHR30055:SF148">
    <property type="entry name" value="TETR-FAMILY TRANSCRIPTIONAL REGULATOR"/>
    <property type="match status" value="1"/>
</dbReference>
<dbReference type="GO" id="GO:0000976">
    <property type="term" value="F:transcription cis-regulatory region binding"/>
    <property type="evidence" value="ECO:0007669"/>
    <property type="project" value="TreeGrafter"/>
</dbReference>
<dbReference type="GO" id="GO:0003700">
    <property type="term" value="F:DNA-binding transcription factor activity"/>
    <property type="evidence" value="ECO:0007669"/>
    <property type="project" value="TreeGrafter"/>
</dbReference>
<sequence>MSCKVSAMVGRPRSEAARKAILRAALDLCARDGYQNVTMKGIAQAAGSGRQTVYRWWQTKAQVLLESLTGVLAEEVPEVPETGDARADLVTFLERTFVLAQGVAGQVVTGLMADAQSDPGLAAELREKIITPRRAALRSILARGAVPGDVDLELAVDLVYGAMWYRLLNRHAEVNTDLAEEIAGLLGRIR</sequence>
<evidence type="ECO:0000256" key="1">
    <source>
        <dbReference type="ARBA" id="ARBA00023015"/>
    </source>
</evidence>
<dbReference type="AlphaFoldDB" id="A0A5C4VC46"/>
<keyword evidence="1" id="KW-0805">Transcription regulation</keyword>
<dbReference type="OrthoDB" id="9796019at2"/>
<dbReference type="SUPFAM" id="SSF46689">
    <property type="entry name" value="Homeodomain-like"/>
    <property type="match status" value="1"/>
</dbReference>
<protein>
    <submittedName>
        <fullName evidence="4">TetR family transcriptional regulator</fullName>
    </submittedName>
</protein>
<name>A0A5C4VC46_9ACTN</name>
<dbReference type="EMBL" id="VDLX02000013">
    <property type="protein sequence ID" value="KAB8191201.1"/>
    <property type="molecule type" value="Genomic_DNA"/>
</dbReference>
<dbReference type="Gene3D" id="1.10.10.60">
    <property type="entry name" value="Homeodomain-like"/>
    <property type="match status" value="1"/>
</dbReference>
<proteinExistence type="predicted"/>
<dbReference type="PANTHER" id="PTHR30055">
    <property type="entry name" value="HTH-TYPE TRANSCRIPTIONAL REGULATOR RUTR"/>
    <property type="match status" value="1"/>
</dbReference>
<keyword evidence="3" id="KW-0804">Transcription</keyword>
<dbReference type="InterPro" id="IPR011075">
    <property type="entry name" value="TetR_C"/>
</dbReference>
<evidence type="ECO:0000313" key="4">
    <source>
        <dbReference type="EMBL" id="KAB8191201.1"/>
    </source>
</evidence>
<evidence type="ECO:0000313" key="5">
    <source>
        <dbReference type="Proteomes" id="UP000312512"/>
    </source>
</evidence>
<dbReference type="SUPFAM" id="SSF48498">
    <property type="entry name" value="Tetracyclin repressor-like, C-terminal domain"/>
    <property type="match status" value="1"/>
</dbReference>
<dbReference type="InterPro" id="IPR009057">
    <property type="entry name" value="Homeodomain-like_sf"/>
</dbReference>
<dbReference type="Gene3D" id="1.10.357.10">
    <property type="entry name" value="Tetracycline Repressor, domain 2"/>
    <property type="match status" value="1"/>
</dbReference>
<dbReference type="PRINTS" id="PR00455">
    <property type="entry name" value="HTHTETR"/>
</dbReference>
<organism evidence="4 5">
    <name type="scientific">Nonomuraea phyllanthi</name>
    <dbReference type="NCBI Taxonomy" id="2219224"/>
    <lineage>
        <taxon>Bacteria</taxon>
        <taxon>Bacillati</taxon>
        <taxon>Actinomycetota</taxon>
        <taxon>Actinomycetes</taxon>
        <taxon>Streptosporangiales</taxon>
        <taxon>Streptosporangiaceae</taxon>
        <taxon>Nonomuraea</taxon>
    </lineage>
</organism>
<dbReference type="Proteomes" id="UP000312512">
    <property type="component" value="Unassembled WGS sequence"/>
</dbReference>
<dbReference type="Pfam" id="PF00440">
    <property type="entry name" value="TetR_N"/>
    <property type="match status" value="1"/>
</dbReference>
<dbReference type="InterPro" id="IPR036271">
    <property type="entry name" value="Tet_transcr_reg_TetR-rel_C_sf"/>
</dbReference>
<evidence type="ECO:0000256" key="3">
    <source>
        <dbReference type="ARBA" id="ARBA00023163"/>
    </source>
</evidence>
<reference evidence="4 5" key="1">
    <citation type="submission" date="2019-10" db="EMBL/GenBank/DDBJ databases">
        <title>Nonomuraea sp. nov., isolated from Phyllanthus amarus.</title>
        <authorList>
            <person name="Klykleung N."/>
            <person name="Tanasupawat S."/>
        </authorList>
    </citation>
    <scope>NUCLEOTIDE SEQUENCE [LARGE SCALE GENOMIC DNA]</scope>
    <source>
        <strain evidence="4 5">PA1-10</strain>
    </source>
</reference>